<evidence type="ECO:0000313" key="2">
    <source>
        <dbReference type="EMBL" id="MBB3905532.1"/>
    </source>
</evidence>
<reference evidence="1" key="1">
    <citation type="journal article" date="2014" name="Int. J. Syst. Evol. Microbiol.">
        <title>Complete genome of a new Firmicutes species belonging to the dominant human colonic microbiota ('Ruminococcus bicirculans') reveals two chromosomes and a selective capacity to utilize plant glucans.</title>
        <authorList>
            <consortium name="NISC Comparative Sequencing Program"/>
            <person name="Wegmann U."/>
            <person name="Louis P."/>
            <person name="Goesmann A."/>
            <person name="Henrissat B."/>
            <person name="Duncan S.H."/>
            <person name="Flint H.J."/>
        </authorList>
    </citation>
    <scope>NUCLEOTIDE SEQUENCE</scope>
    <source>
        <strain evidence="1">NBRC 107710</strain>
    </source>
</reference>
<evidence type="ECO:0000313" key="1">
    <source>
        <dbReference type="EMBL" id="GLS46257.1"/>
    </source>
</evidence>
<sequence>MDHERGDKIAQVRELIFRARAALQDGDSFRLRVLLDMLHIEIEMERTSKGRIGSPASRANLMKGGLVLASLIGVATGIDALDLLGIDFIA</sequence>
<organism evidence="2 3">
    <name type="scientific">Methylobacterium brachythecii</name>
    <dbReference type="NCBI Taxonomy" id="1176177"/>
    <lineage>
        <taxon>Bacteria</taxon>
        <taxon>Pseudomonadati</taxon>
        <taxon>Pseudomonadota</taxon>
        <taxon>Alphaproteobacteria</taxon>
        <taxon>Hyphomicrobiales</taxon>
        <taxon>Methylobacteriaceae</taxon>
        <taxon>Methylobacterium</taxon>
    </lineage>
</organism>
<gene>
    <name evidence="1" type="ORF">GCM10007884_42490</name>
    <name evidence="2" type="ORF">GGR33_005071</name>
</gene>
<dbReference type="Proteomes" id="UP001156881">
    <property type="component" value="Unassembled WGS sequence"/>
</dbReference>
<proteinExistence type="predicted"/>
<evidence type="ECO:0000313" key="4">
    <source>
        <dbReference type="Proteomes" id="UP001156881"/>
    </source>
</evidence>
<reference evidence="2 3" key="3">
    <citation type="submission" date="2020-08" db="EMBL/GenBank/DDBJ databases">
        <title>Genomic Encyclopedia of Type Strains, Phase IV (KMG-IV): sequencing the most valuable type-strain genomes for metagenomic binning, comparative biology and taxonomic classification.</title>
        <authorList>
            <person name="Goeker M."/>
        </authorList>
    </citation>
    <scope>NUCLEOTIDE SEQUENCE [LARGE SCALE GENOMIC DNA]</scope>
    <source>
        <strain evidence="2 3">DSM 24105</strain>
    </source>
</reference>
<comment type="caution">
    <text evidence="2">The sequence shown here is derived from an EMBL/GenBank/DDBJ whole genome shotgun (WGS) entry which is preliminary data.</text>
</comment>
<keyword evidence="4" id="KW-1185">Reference proteome</keyword>
<reference evidence="1" key="4">
    <citation type="submission" date="2023-01" db="EMBL/GenBank/DDBJ databases">
        <title>Draft genome sequence of Methylobacterium brachythecii strain NBRC 107710.</title>
        <authorList>
            <person name="Sun Q."/>
            <person name="Mori K."/>
        </authorList>
    </citation>
    <scope>NUCLEOTIDE SEQUENCE</scope>
    <source>
        <strain evidence="1">NBRC 107710</strain>
    </source>
</reference>
<dbReference type="AlphaFoldDB" id="A0A7W6AL86"/>
<dbReference type="RefSeq" id="WP_183513388.1">
    <property type="nucleotide sequence ID" value="NZ_BSPG01000037.1"/>
</dbReference>
<dbReference type="EMBL" id="JACIDN010000013">
    <property type="protein sequence ID" value="MBB3905532.1"/>
    <property type="molecule type" value="Genomic_DNA"/>
</dbReference>
<accession>A0A7W6AL86</accession>
<reference evidence="4" key="2">
    <citation type="journal article" date="2019" name="Int. J. Syst. Evol. Microbiol.">
        <title>The Global Catalogue of Microorganisms (GCM) 10K type strain sequencing project: providing services to taxonomists for standard genome sequencing and annotation.</title>
        <authorList>
            <consortium name="The Broad Institute Genomics Platform"/>
            <consortium name="The Broad Institute Genome Sequencing Center for Infectious Disease"/>
            <person name="Wu L."/>
            <person name="Ma J."/>
        </authorList>
    </citation>
    <scope>NUCLEOTIDE SEQUENCE [LARGE SCALE GENOMIC DNA]</scope>
    <source>
        <strain evidence="4">NBRC 107710</strain>
    </source>
</reference>
<name>A0A7W6AL86_9HYPH</name>
<evidence type="ECO:0000313" key="3">
    <source>
        <dbReference type="Proteomes" id="UP000517759"/>
    </source>
</evidence>
<dbReference type="Proteomes" id="UP000517759">
    <property type="component" value="Unassembled WGS sequence"/>
</dbReference>
<protein>
    <submittedName>
        <fullName evidence="2">Uncharacterized protein</fullName>
    </submittedName>
</protein>
<dbReference type="EMBL" id="BSPG01000037">
    <property type="protein sequence ID" value="GLS46257.1"/>
    <property type="molecule type" value="Genomic_DNA"/>
</dbReference>